<sequence>MKLSIVSNKIIGKELAFPIYMDNGVMYLNRGIQLNEKYIKAIQNMKINLVYTDDGISDIVLKEVLDSETKLKMIKTLKTEFYSIKATKKINDKVIKELIEDIISQLDMSENALFINSLGHTDEMTELCIHSIDVAILSIMVGVNYGYNYRKLFNLAVGALLHDIGKLLVQGKEHSLEGYNLLKKNYMFDTSTYICVLLHHENVDGTGYPEGVKASRIHEFAKIVSICDGYLNALNKEGMMLHQAMEKVQADTLRKYDEEIYKCFNKSVYLYPVGLEVKLNNGKVGTVILQNRNYPIRPVIMINGSKDREYIDLNHKDNLTLFVEEVML</sequence>
<dbReference type="InterPro" id="IPR003607">
    <property type="entry name" value="HD/PDEase_dom"/>
</dbReference>
<gene>
    <name evidence="1" type="ORF">SDC9_86274</name>
</gene>
<accession>A0A644ZFK7</accession>
<dbReference type="SUPFAM" id="SSF109604">
    <property type="entry name" value="HD-domain/PDEase-like"/>
    <property type="match status" value="1"/>
</dbReference>
<evidence type="ECO:0000313" key="1">
    <source>
        <dbReference type="EMBL" id="MPM39640.1"/>
    </source>
</evidence>
<comment type="caution">
    <text evidence="1">The sequence shown here is derived from an EMBL/GenBank/DDBJ whole genome shotgun (WGS) entry which is preliminary data.</text>
</comment>
<dbReference type="AlphaFoldDB" id="A0A644ZFK7"/>
<dbReference type="Gene3D" id="1.10.3210.10">
    <property type="entry name" value="Hypothetical protein af1432"/>
    <property type="match status" value="1"/>
</dbReference>
<dbReference type="Pfam" id="PF13487">
    <property type="entry name" value="HD_5"/>
    <property type="match status" value="1"/>
</dbReference>
<organism evidence="1">
    <name type="scientific">bioreactor metagenome</name>
    <dbReference type="NCBI Taxonomy" id="1076179"/>
    <lineage>
        <taxon>unclassified sequences</taxon>
        <taxon>metagenomes</taxon>
        <taxon>ecological metagenomes</taxon>
    </lineage>
</organism>
<dbReference type="PANTHER" id="PTHR43155:SF2">
    <property type="entry name" value="CYCLIC DI-GMP PHOSPHODIESTERASE PA4108"/>
    <property type="match status" value="1"/>
</dbReference>
<dbReference type="CDD" id="cd00077">
    <property type="entry name" value="HDc"/>
    <property type="match status" value="1"/>
</dbReference>
<dbReference type="PANTHER" id="PTHR43155">
    <property type="entry name" value="CYCLIC DI-GMP PHOSPHODIESTERASE PA4108-RELATED"/>
    <property type="match status" value="1"/>
</dbReference>
<proteinExistence type="predicted"/>
<protein>
    <submittedName>
        <fullName evidence="1">Uncharacterized protein</fullName>
    </submittedName>
</protein>
<dbReference type="EMBL" id="VSSQ01008716">
    <property type="protein sequence ID" value="MPM39640.1"/>
    <property type="molecule type" value="Genomic_DNA"/>
</dbReference>
<reference evidence="1" key="1">
    <citation type="submission" date="2019-08" db="EMBL/GenBank/DDBJ databases">
        <authorList>
            <person name="Kucharzyk K."/>
            <person name="Murdoch R.W."/>
            <person name="Higgins S."/>
            <person name="Loffler F."/>
        </authorList>
    </citation>
    <scope>NUCLEOTIDE SEQUENCE</scope>
</reference>
<name>A0A644ZFK7_9ZZZZ</name>